<keyword evidence="1" id="KW-0732">Signal</keyword>
<comment type="caution">
    <text evidence="2">The sequence shown here is derived from an EMBL/GenBank/DDBJ whole genome shotgun (WGS) entry which is preliminary data.</text>
</comment>
<feature type="signal peptide" evidence="1">
    <location>
        <begin position="1"/>
        <end position="20"/>
    </location>
</feature>
<dbReference type="AlphaFoldDB" id="D3BSY1"/>
<organism evidence="2 3">
    <name type="scientific">Heterostelium pallidum (strain ATCC 26659 / Pp 5 / PN500)</name>
    <name type="common">Cellular slime mold</name>
    <name type="synonym">Polysphondylium pallidum</name>
    <dbReference type="NCBI Taxonomy" id="670386"/>
    <lineage>
        <taxon>Eukaryota</taxon>
        <taxon>Amoebozoa</taxon>
        <taxon>Evosea</taxon>
        <taxon>Eumycetozoa</taxon>
        <taxon>Dictyostelia</taxon>
        <taxon>Acytosteliales</taxon>
        <taxon>Acytosteliaceae</taxon>
        <taxon>Heterostelium</taxon>
    </lineage>
</organism>
<dbReference type="InParanoid" id="D3BSY1"/>
<reference evidence="2 3" key="1">
    <citation type="journal article" date="2011" name="Genome Res.">
        <title>Phylogeny-wide analysis of social amoeba genomes highlights ancient origins for complex intercellular communication.</title>
        <authorList>
            <person name="Heidel A.J."/>
            <person name="Lawal H.M."/>
            <person name="Felder M."/>
            <person name="Schilde C."/>
            <person name="Helps N.R."/>
            <person name="Tunggal B."/>
            <person name="Rivero F."/>
            <person name="John U."/>
            <person name="Schleicher M."/>
            <person name="Eichinger L."/>
            <person name="Platzer M."/>
            <person name="Noegel A.A."/>
            <person name="Schaap P."/>
            <person name="Gloeckner G."/>
        </authorList>
    </citation>
    <scope>NUCLEOTIDE SEQUENCE [LARGE SCALE GENOMIC DNA]</scope>
    <source>
        <strain evidence="3">ATCC 26659 / Pp 5 / PN500</strain>
    </source>
</reference>
<feature type="chain" id="PRO_5003042008" evidence="1">
    <location>
        <begin position="21"/>
        <end position="297"/>
    </location>
</feature>
<evidence type="ECO:0000256" key="1">
    <source>
        <dbReference type="SAM" id="SignalP"/>
    </source>
</evidence>
<dbReference type="PANTHER" id="PTHR33459">
    <property type="entry name" value="DD-GDCA PROTEIN"/>
    <property type="match status" value="1"/>
</dbReference>
<dbReference type="InterPro" id="IPR052326">
    <property type="entry name" value="Diff-Dev_Assoc_Protein"/>
</dbReference>
<dbReference type="RefSeq" id="XP_020427730.1">
    <property type="nucleotide sequence ID" value="XM_020581860.1"/>
</dbReference>
<accession>D3BSY1</accession>
<protein>
    <submittedName>
        <fullName evidence="2">Uncharacterized protein</fullName>
    </submittedName>
</protein>
<sequence length="297" mass="32512">MKYLILVLLLLTISIHFVNSKDCPRCLDIDDECNINDTTVTCPKGSFCSPISQTCKISVPENGNCTVDLECENTLGCINSTCIQTHYLGMIELCTHDSECTTPTLCKPYSCGQTCNKACNYFELTCTTNGQCQFPMVCTSGKCNTAKNDGESCKISSECQPYSTCSENICQSPYSMDLGENCTSDYSCDISKNLICSSNGTCIKDLNQTSHCGSLDPSVKKSIFCQLEKCRILNECQVVDHMAKKSCIYQSCGELVDKLNGLNDTCNATPSNSNSQSVTYVHSLLVLSLFLFISLII</sequence>
<proteinExistence type="predicted"/>
<dbReference type="Proteomes" id="UP000001396">
    <property type="component" value="Unassembled WGS sequence"/>
</dbReference>
<dbReference type="GeneID" id="31366570"/>
<keyword evidence="3" id="KW-1185">Reference proteome</keyword>
<dbReference type="OMA" id="TCSENIC"/>
<dbReference type="EMBL" id="ADBJ01000054">
    <property type="protein sequence ID" value="EFA75596.1"/>
    <property type="molecule type" value="Genomic_DNA"/>
</dbReference>
<name>D3BSY1_HETP5</name>
<dbReference type="PANTHER" id="PTHR33459:SF7">
    <property type="entry name" value="DD-GDCA PROTEIN"/>
    <property type="match status" value="1"/>
</dbReference>
<gene>
    <name evidence="2" type="ORF">PPL_11101</name>
</gene>
<evidence type="ECO:0000313" key="3">
    <source>
        <dbReference type="Proteomes" id="UP000001396"/>
    </source>
</evidence>
<evidence type="ECO:0000313" key="2">
    <source>
        <dbReference type="EMBL" id="EFA75596.1"/>
    </source>
</evidence>